<dbReference type="EMBL" id="JADNYJ010000025">
    <property type="protein sequence ID" value="KAF8904738.1"/>
    <property type="molecule type" value="Genomic_DNA"/>
</dbReference>
<organism evidence="1 2">
    <name type="scientific">Gymnopilus junonius</name>
    <name type="common">Spectacular rustgill mushroom</name>
    <name type="synonym">Gymnopilus spectabilis subsp. junonius</name>
    <dbReference type="NCBI Taxonomy" id="109634"/>
    <lineage>
        <taxon>Eukaryota</taxon>
        <taxon>Fungi</taxon>
        <taxon>Dikarya</taxon>
        <taxon>Basidiomycota</taxon>
        <taxon>Agaricomycotina</taxon>
        <taxon>Agaricomycetes</taxon>
        <taxon>Agaricomycetidae</taxon>
        <taxon>Agaricales</taxon>
        <taxon>Agaricineae</taxon>
        <taxon>Hymenogastraceae</taxon>
        <taxon>Gymnopilus</taxon>
    </lineage>
</organism>
<proteinExistence type="predicted"/>
<evidence type="ECO:0008006" key="3">
    <source>
        <dbReference type="Google" id="ProtNLM"/>
    </source>
</evidence>
<dbReference type="Proteomes" id="UP000724874">
    <property type="component" value="Unassembled WGS sequence"/>
</dbReference>
<dbReference type="PANTHER" id="PTHR37015">
    <property type="entry name" value="REVERSE TRANSCRIPTASE DOMAIN-CONTAINING PROTEIN"/>
    <property type="match status" value="1"/>
</dbReference>
<dbReference type="OrthoDB" id="3062214at2759"/>
<dbReference type="PANTHER" id="PTHR37015:SF2">
    <property type="entry name" value="REVERSE TRANSCRIPTASE DOMAIN-CONTAINING PROTEIN"/>
    <property type="match status" value="1"/>
</dbReference>
<comment type="caution">
    <text evidence="1">The sequence shown here is derived from an EMBL/GenBank/DDBJ whole genome shotgun (WGS) entry which is preliminary data.</text>
</comment>
<sequence>MMDFAVNQHADGLFLYRMHDDLWLWDADAKKVVAGWAEMKKYAELVGLKFNQQKTGSAYVGPNPEDAVGLPGGDIRWGFLKFDIKESRFVIDQADVGKHIAEMRRQLSSTKSVFGWVNTYNKYTAFFLRNLGGTPANCFGQAHITGMISTLARIQRELFSDESATSAVGYLRKVIEERFGVTDLPEGYFYFPIGSGGLELRNTMLELLALQRQGTPLAIWDDRSKESASGVVVAGPSEHFIEHEHTADRKFPDRIEHDRIAYAALKEGWQLNKDNRRKQRGGQDTNKEEFMSFEEYTSLRESWLAAWGVAYCHMLECPSMQPVELVPKVEEALKLTQSGSPVVWSGLDWYRKWVLSMYGEEVVTKFGGLDAVDPNLIPVGMVQLFRSSRIKLDQ</sequence>
<protein>
    <recommendedName>
        <fullName evidence="3">Reverse transcriptase domain-containing protein</fullName>
    </recommendedName>
</protein>
<reference evidence="1" key="1">
    <citation type="submission" date="2020-11" db="EMBL/GenBank/DDBJ databases">
        <authorList>
            <consortium name="DOE Joint Genome Institute"/>
            <person name="Ahrendt S."/>
            <person name="Riley R."/>
            <person name="Andreopoulos W."/>
            <person name="LaButti K."/>
            <person name="Pangilinan J."/>
            <person name="Ruiz-duenas F.J."/>
            <person name="Barrasa J.M."/>
            <person name="Sanchez-Garcia M."/>
            <person name="Camarero S."/>
            <person name="Miyauchi S."/>
            <person name="Serrano A."/>
            <person name="Linde D."/>
            <person name="Babiker R."/>
            <person name="Drula E."/>
            <person name="Ayuso-Fernandez I."/>
            <person name="Pacheco R."/>
            <person name="Padilla G."/>
            <person name="Ferreira P."/>
            <person name="Barriuso J."/>
            <person name="Kellner H."/>
            <person name="Castanera R."/>
            <person name="Alfaro M."/>
            <person name="Ramirez L."/>
            <person name="Pisabarro A.G."/>
            <person name="Kuo A."/>
            <person name="Tritt A."/>
            <person name="Lipzen A."/>
            <person name="He G."/>
            <person name="Yan M."/>
            <person name="Ng V."/>
            <person name="Cullen D."/>
            <person name="Martin F."/>
            <person name="Rosso M.-N."/>
            <person name="Henrissat B."/>
            <person name="Hibbett D."/>
            <person name="Martinez A.T."/>
            <person name="Grigoriev I.V."/>
        </authorList>
    </citation>
    <scope>NUCLEOTIDE SEQUENCE</scope>
    <source>
        <strain evidence="1">AH 44721</strain>
    </source>
</reference>
<evidence type="ECO:0000313" key="2">
    <source>
        <dbReference type="Proteomes" id="UP000724874"/>
    </source>
</evidence>
<evidence type="ECO:0000313" key="1">
    <source>
        <dbReference type="EMBL" id="KAF8904738.1"/>
    </source>
</evidence>
<gene>
    <name evidence="1" type="ORF">CPB84DRAFT_1772695</name>
</gene>
<keyword evidence="2" id="KW-1185">Reference proteome</keyword>
<name>A0A9P5TQF9_GYMJU</name>
<accession>A0A9P5TQF9</accession>
<dbReference type="AlphaFoldDB" id="A0A9P5TQF9"/>